<reference evidence="1 2" key="1">
    <citation type="journal article" date="2016" name="Nat. Commun.">
        <title>Thousands of microbial genomes shed light on interconnected biogeochemical processes in an aquifer system.</title>
        <authorList>
            <person name="Anantharaman K."/>
            <person name="Brown C.T."/>
            <person name="Hug L.A."/>
            <person name="Sharon I."/>
            <person name="Castelle C.J."/>
            <person name="Probst A.J."/>
            <person name="Thomas B.C."/>
            <person name="Singh A."/>
            <person name="Wilkins M.J."/>
            <person name="Karaoz U."/>
            <person name="Brodie E.L."/>
            <person name="Williams K.H."/>
            <person name="Hubbard S.S."/>
            <person name="Banfield J.F."/>
        </authorList>
    </citation>
    <scope>NUCLEOTIDE SEQUENCE [LARGE SCALE GENOMIC DNA]</scope>
</reference>
<dbReference type="Proteomes" id="UP000176923">
    <property type="component" value="Unassembled WGS sequence"/>
</dbReference>
<evidence type="ECO:0000313" key="2">
    <source>
        <dbReference type="Proteomes" id="UP000176923"/>
    </source>
</evidence>
<name>A0A1F5ZWK7_9BACT</name>
<comment type="caution">
    <text evidence="1">The sequence shown here is derived from an EMBL/GenBank/DDBJ whole genome shotgun (WGS) entry which is preliminary data.</text>
</comment>
<dbReference type="Gene3D" id="3.20.20.70">
    <property type="entry name" value="Aldolase class I"/>
    <property type="match status" value="1"/>
</dbReference>
<dbReference type="GO" id="GO:0009435">
    <property type="term" value="P:NAD+ biosynthetic process"/>
    <property type="evidence" value="ECO:0007669"/>
    <property type="project" value="InterPro"/>
</dbReference>
<accession>A0A1F5ZWK7</accession>
<gene>
    <name evidence="1" type="ORF">A3D77_06410</name>
</gene>
<dbReference type="InterPro" id="IPR013785">
    <property type="entry name" value="Aldolase_TIM"/>
</dbReference>
<proteinExistence type="predicted"/>
<dbReference type="EMBL" id="MFJL01000006">
    <property type="protein sequence ID" value="OGG16876.1"/>
    <property type="molecule type" value="Genomic_DNA"/>
</dbReference>
<sequence>MQSIIELVKLVRKALDQEGFPYVKIVVFGGFDADKIALFEKEKTPGRCVRCRIRFDSRTK</sequence>
<organism evidence="1 2">
    <name type="scientific">Candidatus Gottesmanbacteria bacterium RIFCSPHIGHO2_02_FULL_39_11</name>
    <dbReference type="NCBI Taxonomy" id="1798382"/>
    <lineage>
        <taxon>Bacteria</taxon>
        <taxon>Candidatus Gottesmaniibacteriota</taxon>
    </lineage>
</organism>
<dbReference type="InterPro" id="IPR036068">
    <property type="entry name" value="Nicotinate_pribotase-like_C"/>
</dbReference>
<dbReference type="AlphaFoldDB" id="A0A1F5ZWK7"/>
<protein>
    <submittedName>
        <fullName evidence="1">Uncharacterized protein</fullName>
    </submittedName>
</protein>
<dbReference type="SUPFAM" id="SSF51690">
    <property type="entry name" value="Nicotinate/Quinolinate PRTase C-terminal domain-like"/>
    <property type="match status" value="1"/>
</dbReference>
<evidence type="ECO:0000313" key="1">
    <source>
        <dbReference type="EMBL" id="OGG16876.1"/>
    </source>
</evidence>